<dbReference type="KEGG" id="pya:PYCH_13590"/>
<proteinExistence type="predicted"/>
<dbReference type="OrthoDB" id="372920at2157"/>
<feature type="transmembrane region" description="Helical" evidence="1">
    <location>
        <begin position="241"/>
        <end position="261"/>
    </location>
</feature>
<organism evidence="2 3">
    <name type="scientific">Pyrococcus yayanosii (strain CH1 / JCM 16557)</name>
    <dbReference type="NCBI Taxonomy" id="529709"/>
    <lineage>
        <taxon>Archaea</taxon>
        <taxon>Methanobacteriati</taxon>
        <taxon>Methanobacteriota</taxon>
        <taxon>Thermococci</taxon>
        <taxon>Thermococcales</taxon>
        <taxon>Thermococcaceae</taxon>
        <taxon>Pyrococcus</taxon>
    </lineage>
</organism>
<evidence type="ECO:0000313" key="3">
    <source>
        <dbReference type="Proteomes" id="UP000008386"/>
    </source>
</evidence>
<dbReference type="eggNOG" id="ENOG502N5AV">
    <property type="taxonomic scope" value="Archaea"/>
</dbReference>
<keyword evidence="1" id="KW-1133">Transmembrane helix</keyword>
<sequence length="267" mass="30297">MKIRLKATILFQTLLLLIFAIPYLIKSGISRHILFPATLVTGIILASKSREAFKEYLHEQVRQERDTNFVAMYNVLILSLVILVLLSISLAWIVGKNGYSKNIVGFMVLLLLYVFLAFYSPISFSRIVTIAVSLYTPNVLALELAGFYEMPIILIVSAIFRVLLWVLGIKLALRIFKLKENGIDPVLSLFPLMYTGWIITIIRLVDYLYFPIYLRRGIEGFLIIGAWGLSFYLLGRKLRPYIGIIAYLASFSIGVVLFILLPPPISV</sequence>
<dbReference type="HOGENOM" id="CLU_1040587_0_0_2"/>
<reference evidence="2 3" key="1">
    <citation type="journal article" date="2011" name="J. Bacteriol.">
        <title>Complete genome sequence of the obligate piezophilic hyperthermophilic archaeon Pyrococcus yayanosii CH1.</title>
        <authorList>
            <person name="Jun X."/>
            <person name="Lupeng L."/>
            <person name="Minjuan X."/>
            <person name="Oger P."/>
            <person name="Fengping W."/>
            <person name="Jebbar M."/>
            <person name="Xiang X."/>
        </authorList>
    </citation>
    <scope>NUCLEOTIDE SEQUENCE [LARGE SCALE GENOMIC DNA]</scope>
    <source>
        <strain evidence="3">CH1 / JCM 16557</strain>
    </source>
</reference>
<feature type="transmembrane region" description="Helical" evidence="1">
    <location>
        <begin position="217"/>
        <end position="234"/>
    </location>
</feature>
<evidence type="ECO:0000313" key="2">
    <source>
        <dbReference type="EMBL" id="AEH25029.1"/>
    </source>
</evidence>
<feature type="transmembrane region" description="Helical" evidence="1">
    <location>
        <begin position="99"/>
        <end position="120"/>
    </location>
</feature>
<keyword evidence="3" id="KW-1185">Reference proteome</keyword>
<protein>
    <submittedName>
        <fullName evidence="2">Uncharacterized protein</fullName>
    </submittedName>
</protein>
<keyword evidence="1" id="KW-0812">Transmembrane</keyword>
<gene>
    <name evidence="2" type="ordered locus">PYCH_13590</name>
</gene>
<dbReference type="AlphaFoldDB" id="F8AFQ3"/>
<accession>F8AFQ3</accession>
<dbReference type="RefSeq" id="WP_013906085.1">
    <property type="nucleotide sequence ID" value="NC_015680.1"/>
</dbReference>
<dbReference type="GeneID" id="10837930"/>
<name>F8AFQ3_PYRYC</name>
<dbReference type="Proteomes" id="UP000008386">
    <property type="component" value="Chromosome"/>
</dbReference>
<dbReference type="STRING" id="529709.PYCH_13590"/>
<dbReference type="EMBL" id="CP002779">
    <property type="protein sequence ID" value="AEH25029.1"/>
    <property type="molecule type" value="Genomic_DNA"/>
</dbReference>
<evidence type="ECO:0000256" key="1">
    <source>
        <dbReference type="SAM" id="Phobius"/>
    </source>
</evidence>
<feature type="transmembrane region" description="Helical" evidence="1">
    <location>
        <begin position="152"/>
        <end position="173"/>
    </location>
</feature>
<feature type="transmembrane region" description="Helical" evidence="1">
    <location>
        <begin position="185"/>
        <end position="205"/>
    </location>
</feature>
<keyword evidence="1" id="KW-0472">Membrane</keyword>
<feature type="transmembrane region" description="Helical" evidence="1">
    <location>
        <begin position="70"/>
        <end position="93"/>
    </location>
</feature>
<feature type="transmembrane region" description="Helical" evidence="1">
    <location>
        <begin position="7"/>
        <end position="25"/>
    </location>
</feature>